<evidence type="ECO:0000313" key="6">
    <source>
        <dbReference type="EMBL" id="CAL7944444.1"/>
    </source>
</evidence>
<dbReference type="Gene3D" id="3.20.20.70">
    <property type="entry name" value="Aldolase class I"/>
    <property type="match status" value="1"/>
</dbReference>
<evidence type="ECO:0000256" key="2">
    <source>
        <dbReference type="ARBA" id="ARBA00010387"/>
    </source>
</evidence>
<dbReference type="Pfam" id="PF00274">
    <property type="entry name" value="Glycolytic"/>
    <property type="match status" value="1"/>
</dbReference>
<dbReference type="SUPFAM" id="SSF51569">
    <property type="entry name" value="Aldolase"/>
    <property type="match status" value="1"/>
</dbReference>
<comment type="similarity">
    <text evidence="2">Belongs to the class I fructose-bisphosphate aldolase family.</text>
</comment>
<keyword evidence="7" id="KW-1185">Reference proteome</keyword>
<comment type="caution">
    <text evidence="6">The sequence shown here is derived from an EMBL/GenBank/DDBJ whole genome shotgun (WGS) entry which is preliminary data.</text>
</comment>
<evidence type="ECO:0000256" key="1">
    <source>
        <dbReference type="ARBA" id="ARBA00004714"/>
    </source>
</evidence>
<dbReference type="InterPro" id="IPR000741">
    <property type="entry name" value="FBA_I"/>
</dbReference>
<accession>A0ABP1NX41</accession>
<proteinExistence type="inferred from homology"/>
<protein>
    <recommendedName>
        <fullName evidence="3">fructose-bisphosphate aldolase</fullName>
        <ecNumber evidence="3">4.1.2.13</ecNumber>
    </recommendedName>
</protein>
<dbReference type="EC" id="4.1.2.13" evidence="3"/>
<dbReference type="Proteomes" id="UP001642520">
    <property type="component" value="Unassembled WGS sequence"/>
</dbReference>
<dbReference type="InterPro" id="IPR013785">
    <property type="entry name" value="Aldolase_TIM"/>
</dbReference>
<evidence type="ECO:0000256" key="5">
    <source>
        <dbReference type="ARBA" id="ARBA00023239"/>
    </source>
</evidence>
<keyword evidence="5" id="KW-0456">Lyase</keyword>
<comment type="pathway">
    <text evidence="1">Carbohydrate degradation; glycolysis; D-glyceraldehyde 3-phosphate and glycerone phosphate from D-glucose: step 4/4.</text>
</comment>
<organism evidence="6 7">
    <name type="scientific">Xylocopa violacea</name>
    <name type="common">Violet carpenter bee</name>
    <name type="synonym">Apis violacea</name>
    <dbReference type="NCBI Taxonomy" id="135666"/>
    <lineage>
        <taxon>Eukaryota</taxon>
        <taxon>Metazoa</taxon>
        <taxon>Ecdysozoa</taxon>
        <taxon>Arthropoda</taxon>
        <taxon>Hexapoda</taxon>
        <taxon>Insecta</taxon>
        <taxon>Pterygota</taxon>
        <taxon>Neoptera</taxon>
        <taxon>Endopterygota</taxon>
        <taxon>Hymenoptera</taxon>
        <taxon>Apocrita</taxon>
        <taxon>Aculeata</taxon>
        <taxon>Apoidea</taxon>
        <taxon>Anthophila</taxon>
        <taxon>Apidae</taxon>
        <taxon>Xylocopa</taxon>
        <taxon>Xylocopa</taxon>
    </lineage>
</organism>
<evidence type="ECO:0000256" key="3">
    <source>
        <dbReference type="ARBA" id="ARBA00013068"/>
    </source>
</evidence>
<evidence type="ECO:0000313" key="7">
    <source>
        <dbReference type="Proteomes" id="UP001642520"/>
    </source>
</evidence>
<sequence length="375" mass="41714">MTRLGDKCHCKDKISSAVTKYTELEPALCQELRKIVNALVVPEKGLLACDESPSSLEQRFEEIGVENNETNRRNYRQILFSAEKCKFSQCISGVILHHETVYQKTSDGIDLIELLHQRNVVPGIKVDKGQVPLFGTNGEKTTEGLDSLQERCLQYKRDGCHFAKWRCTFNISATTPSQLALDTNANVLARYASICQSTRMVPIIEPEILNTGEHGINRALEVHEEMLSVLFRTLQEHRVYLEGIILKVAMVLSGIKNNVNCTPQLIAENTLTALQRTVPPAVAAIAFLSGGQSDTDAVVNLNAICAYEGRKPWPLMFCYGRALQNVVLQTWRGNPKNVHKAQGALLERARICSQATLGELKSVQGICTKRKANSH</sequence>
<gene>
    <name evidence="6" type="ORF">XYLVIOL_LOCUS6665</name>
</gene>
<keyword evidence="4" id="KW-0324">Glycolysis</keyword>
<name>A0ABP1NX41_XYLVO</name>
<dbReference type="EMBL" id="CAXAJV020001293">
    <property type="protein sequence ID" value="CAL7944444.1"/>
    <property type="molecule type" value="Genomic_DNA"/>
</dbReference>
<reference evidence="6 7" key="1">
    <citation type="submission" date="2024-08" db="EMBL/GenBank/DDBJ databases">
        <authorList>
            <person name="Will J Nash"/>
            <person name="Angela Man"/>
            <person name="Seanna McTaggart"/>
            <person name="Kendall Baker"/>
            <person name="Tom Barker"/>
            <person name="Leah Catchpole"/>
            <person name="Alex Durrant"/>
            <person name="Karim Gharbi"/>
            <person name="Naomi Irish"/>
            <person name="Gemy Kaithakottil"/>
            <person name="Debby Ku"/>
            <person name="Aaliyah Providence"/>
            <person name="Felix Shaw"/>
            <person name="David Swarbreck"/>
            <person name="Chris Watkins"/>
            <person name="Ann M. McCartney"/>
            <person name="Giulio Formenti"/>
            <person name="Alice Mouton"/>
            <person name="Noel Vella"/>
            <person name="Bjorn M von Reumont"/>
            <person name="Adriana Vella"/>
            <person name="Wilfried Haerty"/>
        </authorList>
    </citation>
    <scope>NUCLEOTIDE SEQUENCE [LARGE SCALE GENOMIC DNA]</scope>
</reference>
<dbReference type="NCBIfam" id="NF033379">
    <property type="entry name" value="FrucBisAld_I"/>
    <property type="match status" value="1"/>
</dbReference>
<evidence type="ECO:0000256" key="4">
    <source>
        <dbReference type="ARBA" id="ARBA00023152"/>
    </source>
</evidence>
<dbReference type="PANTHER" id="PTHR11627">
    <property type="entry name" value="FRUCTOSE-BISPHOSPHATE ALDOLASE"/>
    <property type="match status" value="1"/>
</dbReference>